<dbReference type="Gene3D" id="2.60.40.2880">
    <property type="entry name" value="MmpS1-5, C-terminal soluble domain"/>
    <property type="match status" value="1"/>
</dbReference>
<comment type="similarity">
    <text evidence="2">Belongs to the MmpS family.</text>
</comment>
<evidence type="ECO:0000256" key="7">
    <source>
        <dbReference type="SAM" id="Phobius"/>
    </source>
</evidence>
<keyword evidence="6 7" id="KW-0472">Membrane</keyword>
<protein>
    <submittedName>
        <fullName evidence="8">MmpS family transport accessory protein</fullName>
    </submittedName>
</protein>
<dbReference type="Pfam" id="PF05423">
    <property type="entry name" value="Mycobact_memb"/>
    <property type="match status" value="1"/>
</dbReference>
<evidence type="ECO:0000313" key="9">
    <source>
        <dbReference type="Proteomes" id="UP001611339"/>
    </source>
</evidence>
<evidence type="ECO:0000313" key="8">
    <source>
        <dbReference type="EMBL" id="MFI1714416.1"/>
    </source>
</evidence>
<evidence type="ECO:0000256" key="1">
    <source>
        <dbReference type="ARBA" id="ARBA00004236"/>
    </source>
</evidence>
<organism evidence="8 9">
    <name type="scientific">Streptomyces litmocidini</name>
    <dbReference type="NCBI Taxonomy" id="67318"/>
    <lineage>
        <taxon>Bacteria</taxon>
        <taxon>Bacillati</taxon>
        <taxon>Actinomycetota</taxon>
        <taxon>Actinomycetes</taxon>
        <taxon>Kitasatosporales</taxon>
        <taxon>Streptomycetaceae</taxon>
        <taxon>Streptomyces</taxon>
    </lineage>
</organism>
<keyword evidence="9" id="KW-1185">Reference proteome</keyword>
<dbReference type="InterPro" id="IPR038468">
    <property type="entry name" value="MmpS_C"/>
</dbReference>
<reference evidence="8 9" key="1">
    <citation type="submission" date="2024-10" db="EMBL/GenBank/DDBJ databases">
        <title>The Natural Products Discovery Center: Release of the First 8490 Sequenced Strains for Exploring Actinobacteria Biosynthetic Diversity.</title>
        <authorList>
            <person name="Kalkreuter E."/>
            <person name="Kautsar S.A."/>
            <person name="Yang D."/>
            <person name="Bader C.D."/>
            <person name="Teijaro C.N."/>
            <person name="Fluegel L."/>
            <person name="Davis C.M."/>
            <person name="Simpson J.R."/>
            <person name="Lauterbach L."/>
            <person name="Steele A.D."/>
            <person name="Gui C."/>
            <person name="Meng S."/>
            <person name="Li G."/>
            <person name="Viehrig K."/>
            <person name="Ye F."/>
            <person name="Su P."/>
            <person name="Kiefer A.F."/>
            <person name="Nichols A."/>
            <person name="Cepeda A.J."/>
            <person name="Yan W."/>
            <person name="Fan B."/>
            <person name="Jiang Y."/>
            <person name="Adhikari A."/>
            <person name="Zheng C.-J."/>
            <person name="Schuster L."/>
            <person name="Cowan T.M."/>
            <person name="Smanski M.J."/>
            <person name="Chevrette M.G."/>
            <person name="De Carvalho L.P.S."/>
            <person name="Shen B."/>
        </authorList>
    </citation>
    <scope>NUCLEOTIDE SEQUENCE [LARGE SCALE GENOMIC DNA]</scope>
    <source>
        <strain evidence="8 9">NPDC020602</strain>
    </source>
</reference>
<sequence length="150" mass="15523">MESAVQEEKEPESTAGSPDRRGLLIGGVVLLACLGLVGYGLLDTEEQPKPRAVPTAEVTYEVTGTGTADISYLARSEAGTVTVEKGVTLPWTKSVHISLGKVPSVAFVLDEKGGQASCALAIHEKHVQRATATGAFGRATCTGGTRAQQG</sequence>
<evidence type="ECO:0000256" key="3">
    <source>
        <dbReference type="ARBA" id="ARBA00022475"/>
    </source>
</evidence>
<keyword evidence="5 7" id="KW-1133">Transmembrane helix</keyword>
<evidence type="ECO:0000256" key="6">
    <source>
        <dbReference type="ARBA" id="ARBA00023136"/>
    </source>
</evidence>
<keyword evidence="3" id="KW-1003">Cell membrane</keyword>
<keyword evidence="4 7" id="KW-0812">Transmembrane</keyword>
<comment type="caution">
    <text evidence="8">The sequence shown here is derived from an EMBL/GenBank/DDBJ whole genome shotgun (WGS) entry which is preliminary data.</text>
</comment>
<name>A0ABW7U9G2_9ACTN</name>
<accession>A0ABW7U9G2</accession>
<dbReference type="EMBL" id="JBIRUI010000004">
    <property type="protein sequence ID" value="MFI1714416.1"/>
    <property type="molecule type" value="Genomic_DNA"/>
</dbReference>
<dbReference type="InterPro" id="IPR008693">
    <property type="entry name" value="MmpS"/>
</dbReference>
<dbReference type="Proteomes" id="UP001611339">
    <property type="component" value="Unassembled WGS sequence"/>
</dbReference>
<proteinExistence type="inferred from homology"/>
<evidence type="ECO:0000256" key="5">
    <source>
        <dbReference type="ARBA" id="ARBA00022989"/>
    </source>
</evidence>
<feature type="transmembrane region" description="Helical" evidence="7">
    <location>
        <begin position="23"/>
        <end position="42"/>
    </location>
</feature>
<comment type="subcellular location">
    <subcellularLocation>
        <location evidence="1">Cell membrane</location>
    </subcellularLocation>
</comment>
<gene>
    <name evidence="8" type="ORF">ACH407_12695</name>
</gene>
<dbReference type="RefSeq" id="WP_260174352.1">
    <property type="nucleotide sequence ID" value="NZ_JBIRUI010000004.1"/>
</dbReference>
<evidence type="ECO:0000256" key="2">
    <source>
        <dbReference type="ARBA" id="ARBA00007531"/>
    </source>
</evidence>
<evidence type="ECO:0000256" key="4">
    <source>
        <dbReference type="ARBA" id="ARBA00022692"/>
    </source>
</evidence>